<dbReference type="InterPro" id="IPR024519">
    <property type="entry name" value="IAT_beta"/>
</dbReference>
<proteinExistence type="predicted"/>
<dbReference type="AlphaFoldDB" id="A0A3A6WJ62"/>
<evidence type="ECO:0000313" key="3">
    <source>
        <dbReference type="EMBL" id="RJY50611.1"/>
    </source>
</evidence>
<protein>
    <recommendedName>
        <fullName evidence="2">Inverse autotransporter beta-domain domain-containing protein</fullName>
    </recommendedName>
</protein>
<feature type="signal peptide" evidence="1">
    <location>
        <begin position="1"/>
        <end position="27"/>
    </location>
</feature>
<keyword evidence="1" id="KW-0732">Signal</keyword>
<dbReference type="KEGG" id="vat:B7L28_00800"/>
<dbReference type="Gene3D" id="2.40.160.160">
    <property type="entry name" value="Inverse autotransporter, beta-domain"/>
    <property type="match status" value="1"/>
</dbReference>
<sequence>MYFNTKFNIRLLLCVAACTMCWTIAFADSTDTNTAVKVNSSSYQDWADRTDISAKFQTNHKPIYGIETLQPIGHYDNNSKSVVFVQGKVSSHGGVSQIANGYANHVTRNAGGIVYEYDFNQSTQSIGTTGSIGLGYRRLSKGEHSYVGINAFYDYAFKEHYKRASLGVEYVTGENELYANFYKSLGNGTSSYRIFKRDEMIPAPFNTPDINVSVGESHEKRVASGYDIGYARTFKNARYLRAYIDRYHWNRMNGELRDIEWSNPDIYNYNIGFRVNGVYKNGIKTGINVNVTPHISVGMGYDKPFGHSGEFYVQTLYTLGKSKFALFGGKHSDSSVTTARSKMLDKIERQDMQGLNLNGDFRVHYPHDSLD</sequence>
<evidence type="ECO:0000256" key="1">
    <source>
        <dbReference type="SAM" id="SignalP"/>
    </source>
</evidence>
<dbReference type="Pfam" id="PF11924">
    <property type="entry name" value="IAT_beta"/>
    <property type="match status" value="1"/>
</dbReference>
<dbReference type="Proteomes" id="UP000277803">
    <property type="component" value="Unassembled WGS sequence"/>
</dbReference>
<evidence type="ECO:0000313" key="4">
    <source>
        <dbReference type="Proteomes" id="UP000277803"/>
    </source>
</evidence>
<dbReference type="EMBL" id="QXZZ01000024">
    <property type="protein sequence ID" value="RJY50611.1"/>
    <property type="molecule type" value="Genomic_DNA"/>
</dbReference>
<dbReference type="InterPro" id="IPR038177">
    <property type="entry name" value="IAT_beta_sf"/>
</dbReference>
<gene>
    <name evidence="3" type="ORF">D2965_04385</name>
</gene>
<comment type="caution">
    <text evidence="3">The sequence shown here is derived from an EMBL/GenBank/DDBJ whole genome shotgun (WGS) entry which is preliminary data.</text>
</comment>
<feature type="chain" id="PRO_5018670336" description="Inverse autotransporter beta-domain domain-containing protein" evidence="1">
    <location>
        <begin position="28"/>
        <end position="371"/>
    </location>
</feature>
<evidence type="ECO:0000259" key="2">
    <source>
        <dbReference type="Pfam" id="PF11924"/>
    </source>
</evidence>
<accession>A0A3A6WJ62</accession>
<name>A0A3A6WJ62_9FIRM</name>
<feature type="domain" description="Inverse autotransporter beta-domain" evidence="2">
    <location>
        <begin position="123"/>
        <end position="322"/>
    </location>
</feature>
<reference evidence="3 4" key="1">
    <citation type="submission" date="2018-09" db="EMBL/GenBank/DDBJ databases">
        <title>Genome sequence of Veillonella atypica isolated from periodontal Korean patients.</title>
        <authorList>
            <person name="Lee J.-H."/>
            <person name="Moon J.-H."/>
            <person name="Shin S.-Y."/>
        </authorList>
    </citation>
    <scope>NUCLEOTIDE SEQUENCE [LARGE SCALE GENOMIC DNA]</scope>
    <source>
        <strain evidence="3 4">KHUD_V1</strain>
    </source>
</reference>
<organism evidence="3 4">
    <name type="scientific">Veillonella atypica</name>
    <dbReference type="NCBI Taxonomy" id="39777"/>
    <lineage>
        <taxon>Bacteria</taxon>
        <taxon>Bacillati</taxon>
        <taxon>Bacillota</taxon>
        <taxon>Negativicutes</taxon>
        <taxon>Veillonellales</taxon>
        <taxon>Veillonellaceae</taxon>
        <taxon>Veillonella</taxon>
    </lineage>
</organism>